<dbReference type="GO" id="GO:0071013">
    <property type="term" value="C:catalytic step 2 spliceosome"/>
    <property type="evidence" value="ECO:0007669"/>
    <property type="project" value="TreeGrafter"/>
</dbReference>
<name>A0A7S3YHH2_9EUKA</name>
<sequence>MAALQPQTGLEQDTQLFAPKKLDDSYKYGRPMWNLGKGDSMAIGYHCGELLHFGTHKGKMVSLDISGVTHDGGKIKEIQCIKLLHGASHVDPSCMDVGQEHFIIGDTKGNVSTFSRVAGKCSSKNLDHKEKVSAVKISGDQLIHTGFDGYLLVRDMKLDRIVHSWISTKAPLSDMIVKDSSNLIVSSWDSSITQIDLRMKSCEQIRHSKSPIRKIVLHEEGNIVVAAHGVGGLKSIDLRNTSTPLKEYGIGNGHTDVINHIVMQKDRIFTASDDLTVRLFDVNQDQCLERLQGHSTGILHLCLSGDLLIASNYSGFRKYRMTDIDNALAEIERRRQALQEVQKKDEPAQGKGAKKKKKKKK</sequence>
<dbReference type="AlphaFoldDB" id="A0A7S3YHH2"/>
<evidence type="ECO:0000313" key="2">
    <source>
        <dbReference type="EMBL" id="CAE0651777.1"/>
    </source>
</evidence>
<dbReference type="InterPro" id="IPR015943">
    <property type="entry name" value="WD40/YVTN_repeat-like_dom_sf"/>
</dbReference>
<gene>
    <name evidence="2" type="ORF">LGLO00237_LOCUS5138</name>
</gene>
<feature type="compositionally biased region" description="Basic and acidic residues" evidence="1">
    <location>
        <begin position="338"/>
        <end position="348"/>
    </location>
</feature>
<dbReference type="InterPro" id="IPR036322">
    <property type="entry name" value="WD40_repeat_dom_sf"/>
</dbReference>
<dbReference type="InterPro" id="IPR001680">
    <property type="entry name" value="WD40_rpt"/>
</dbReference>
<dbReference type="SUPFAM" id="SSF50978">
    <property type="entry name" value="WD40 repeat-like"/>
    <property type="match status" value="1"/>
</dbReference>
<dbReference type="PANTHER" id="PTHR44006">
    <property type="entry name" value="U5 SMALL NUCLEAR RIBONUCLEOPROTEIN 40 KDA PROTEIN"/>
    <property type="match status" value="1"/>
</dbReference>
<dbReference type="SMART" id="SM00320">
    <property type="entry name" value="WD40"/>
    <property type="match status" value="4"/>
</dbReference>
<dbReference type="Gene3D" id="2.130.10.10">
    <property type="entry name" value="YVTN repeat-like/Quinoprotein amine dehydrogenase"/>
    <property type="match status" value="1"/>
</dbReference>
<feature type="region of interest" description="Disordered" evidence="1">
    <location>
        <begin position="338"/>
        <end position="361"/>
    </location>
</feature>
<proteinExistence type="predicted"/>
<organism evidence="2">
    <name type="scientific">Lotharella globosa</name>
    <dbReference type="NCBI Taxonomy" id="91324"/>
    <lineage>
        <taxon>Eukaryota</taxon>
        <taxon>Sar</taxon>
        <taxon>Rhizaria</taxon>
        <taxon>Cercozoa</taxon>
        <taxon>Chlorarachniophyceae</taxon>
        <taxon>Lotharella</taxon>
    </lineage>
</organism>
<reference evidence="2" key="1">
    <citation type="submission" date="2021-01" db="EMBL/GenBank/DDBJ databases">
        <authorList>
            <person name="Corre E."/>
            <person name="Pelletier E."/>
            <person name="Niang G."/>
            <person name="Scheremetjew M."/>
            <person name="Finn R."/>
            <person name="Kale V."/>
            <person name="Holt S."/>
            <person name="Cochrane G."/>
            <person name="Meng A."/>
            <person name="Brown T."/>
            <person name="Cohen L."/>
        </authorList>
    </citation>
    <scope>NUCLEOTIDE SEQUENCE</scope>
    <source>
        <strain evidence="2">CCCM811</strain>
    </source>
</reference>
<protein>
    <recommendedName>
        <fullName evidence="3">Anaphase-promoting complex subunit 4 WD40 domain-containing protein</fullName>
    </recommendedName>
</protein>
<evidence type="ECO:0000256" key="1">
    <source>
        <dbReference type="SAM" id="MobiDB-lite"/>
    </source>
</evidence>
<dbReference type="PANTHER" id="PTHR44006:SF3">
    <property type="entry name" value="(RAPE) HYPOTHETICAL PROTEIN"/>
    <property type="match status" value="1"/>
</dbReference>
<dbReference type="EMBL" id="HBIV01006967">
    <property type="protein sequence ID" value="CAE0651777.1"/>
    <property type="molecule type" value="Transcribed_RNA"/>
</dbReference>
<accession>A0A7S3YHH2</accession>
<dbReference type="GO" id="GO:0003723">
    <property type="term" value="F:RNA binding"/>
    <property type="evidence" value="ECO:0007669"/>
    <property type="project" value="TreeGrafter"/>
</dbReference>
<feature type="compositionally biased region" description="Basic residues" evidence="1">
    <location>
        <begin position="352"/>
        <end position="361"/>
    </location>
</feature>
<evidence type="ECO:0008006" key="3">
    <source>
        <dbReference type="Google" id="ProtNLM"/>
    </source>
</evidence>
<dbReference type="InterPro" id="IPR052234">
    <property type="entry name" value="U5_snRNP_Component"/>
</dbReference>